<evidence type="ECO:0000313" key="3">
    <source>
        <dbReference type="Proteomes" id="UP000799537"/>
    </source>
</evidence>
<dbReference type="Proteomes" id="UP000799537">
    <property type="component" value="Unassembled WGS sequence"/>
</dbReference>
<dbReference type="AlphaFoldDB" id="A0A6A6CB89"/>
<accession>A0A6A6CB89</accession>
<keyword evidence="3" id="KW-1185">Reference proteome</keyword>
<name>A0A6A6CB89_ZASCE</name>
<feature type="region of interest" description="Disordered" evidence="1">
    <location>
        <begin position="1"/>
        <end position="36"/>
    </location>
</feature>
<proteinExistence type="predicted"/>
<feature type="compositionally biased region" description="Pro residues" evidence="1">
    <location>
        <begin position="13"/>
        <end position="30"/>
    </location>
</feature>
<evidence type="ECO:0000256" key="1">
    <source>
        <dbReference type="SAM" id="MobiDB-lite"/>
    </source>
</evidence>
<reference evidence="2" key="1">
    <citation type="journal article" date="2020" name="Stud. Mycol.">
        <title>101 Dothideomycetes genomes: a test case for predicting lifestyles and emergence of pathogens.</title>
        <authorList>
            <person name="Haridas S."/>
            <person name="Albert R."/>
            <person name="Binder M."/>
            <person name="Bloem J."/>
            <person name="Labutti K."/>
            <person name="Salamov A."/>
            <person name="Andreopoulos B."/>
            <person name="Baker S."/>
            <person name="Barry K."/>
            <person name="Bills G."/>
            <person name="Bluhm B."/>
            <person name="Cannon C."/>
            <person name="Castanera R."/>
            <person name="Culley D."/>
            <person name="Daum C."/>
            <person name="Ezra D."/>
            <person name="Gonzalez J."/>
            <person name="Henrissat B."/>
            <person name="Kuo A."/>
            <person name="Liang C."/>
            <person name="Lipzen A."/>
            <person name="Lutzoni F."/>
            <person name="Magnuson J."/>
            <person name="Mondo S."/>
            <person name="Nolan M."/>
            <person name="Ohm R."/>
            <person name="Pangilinan J."/>
            <person name="Park H.-J."/>
            <person name="Ramirez L."/>
            <person name="Alfaro M."/>
            <person name="Sun H."/>
            <person name="Tritt A."/>
            <person name="Yoshinaga Y."/>
            <person name="Zwiers L.-H."/>
            <person name="Turgeon B."/>
            <person name="Goodwin S."/>
            <person name="Spatafora J."/>
            <person name="Crous P."/>
            <person name="Grigoriev I."/>
        </authorList>
    </citation>
    <scope>NUCLEOTIDE SEQUENCE</scope>
    <source>
        <strain evidence="2">ATCC 36951</strain>
    </source>
</reference>
<protein>
    <submittedName>
        <fullName evidence="2">Uncharacterized protein</fullName>
    </submittedName>
</protein>
<gene>
    <name evidence="2" type="ORF">M409DRAFT_25184</name>
</gene>
<organism evidence="2 3">
    <name type="scientific">Zasmidium cellare ATCC 36951</name>
    <dbReference type="NCBI Taxonomy" id="1080233"/>
    <lineage>
        <taxon>Eukaryota</taxon>
        <taxon>Fungi</taxon>
        <taxon>Dikarya</taxon>
        <taxon>Ascomycota</taxon>
        <taxon>Pezizomycotina</taxon>
        <taxon>Dothideomycetes</taxon>
        <taxon>Dothideomycetidae</taxon>
        <taxon>Mycosphaerellales</taxon>
        <taxon>Mycosphaerellaceae</taxon>
        <taxon>Zasmidium</taxon>
    </lineage>
</organism>
<evidence type="ECO:0000313" key="2">
    <source>
        <dbReference type="EMBL" id="KAF2164305.1"/>
    </source>
</evidence>
<sequence length="199" mass="22020">MPKKKKLPIPSSEEPPLPHPRTNLTPPPLSPSAIITPTGTLTPFDLALATDLRDLSLVTFDILNHKTLTPSTLSHLAPDFTSTTELPDHPAQHAHDRDTHLAHVRDWMADNPGLFCKVLNCSVRLGNERRRATVWLTNVLGVTGGKGEVRLRRESVSILEWEKRGLGEEEGGHGTGRKGWICYQTRSLRGSGFLTDVLF</sequence>
<dbReference type="EMBL" id="ML993604">
    <property type="protein sequence ID" value="KAF2164305.1"/>
    <property type="molecule type" value="Genomic_DNA"/>
</dbReference>
<dbReference type="GeneID" id="54560847"/>
<dbReference type="RefSeq" id="XP_033665194.1">
    <property type="nucleotide sequence ID" value="XM_033807575.1"/>
</dbReference>